<accession>A0A0F3GXM7</accession>
<feature type="domain" description="Peptidase M16 C-terminal" evidence="3">
    <location>
        <begin position="191"/>
        <end position="366"/>
    </location>
</feature>
<evidence type="ECO:0000313" key="4">
    <source>
        <dbReference type="EMBL" id="KJU86615.1"/>
    </source>
</evidence>
<sequence>MKMHIKVLFVTILLAVFPLTAHALDVRREVLMNGLTLLHMERGNLPVVRINLLIRASKLDEPEDKAGLANLTADMLLEGTKGKSSKEIQEEIEFMGASLDASVNTDFTVISLSVLKKDLDKGFEILADCLLNPAFSEGELRSKKEIVKGAIKQGEESPSFVANRAFLKDVYGQFPYGRPTEGDLQSIDAIGVQDLVNFHREHYVASTAILTAVGDVTYGKITTLIDKYMPQWQRGGDKHPHVLKPHSGHDVQVNLIDMDLTQANIILGHEGITRDNPDFYAVIVMNYILGGGGFSSRMVKTLRDDMGLAYDVRTHFASYKYGGDFQAIIQTKSELANTAVTEILKQIKQMKAAYVTDEELNDAKAYLTGSFPRKLDTMDKIANFLSQVEFYKLGLDYDKKYIGYIKAVTKDDVRRVAIKYLDDVNYHLVIVGKQEKIGFQQKDVKVK</sequence>
<dbReference type="EMBL" id="LACI01000529">
    <property type="protein sequence ID" value="KJU86615.1"/>
    <property type="molecule type" value="Genomic_DNA"/>
</dbReference>
<comment type="caution">
    <text evidence="4">The sequence shown here is derived from an EMBL/GenBank/DDBJ whole genome shotgun (WGS) entry which is preliminary data.</text>
</comment>
<dbReference type="InterPro" id="IPR011249">
    <property type="entry name" value="Metalloenz_LuxS/M16"/>
</dbReference>
<comment type="similarity">
    <text evidence="1">Belongs to the peptidase M16 family.</text>
</comment>
<keyword evidence="5" id="KW-1185">Reference proteome</keyword>
<dbReference type="AlphaFoldDB" id="A0A0F3GXM7"/>
<dbReference type="Proteomes" id="UP000033423">
    <property type="component" value="Unassembled WGS sequence"/>
</dbReference>
<evidence type="ECO:0000313" key="5">
    <source>
        <dbReference type="Proteomes" id="UP000033423"/>
    </source>
</evidence>
<feature type="domain" description="Peptidase M16 N-terminal" evidence="2">
    <location>
        <begin position="46"/>
        <end position="182"/>
    </location>
</feature>
<protein>
    <submittedName>
        <fullName evidence="4">Peptidase M16 domain-containing protein</fullName>
    </submittedName>
</protein>
<dbReference type="Pfam" id="PF00675">
    <property type="entry name" value="Peptidase_M16"/>
    <property type="match status" value="1"/>
</dbReference>
<evidence type="ECO:0000259" key="3">
    <source>
        <dbReference type="Pfam" id="PF05193"/>
    </source>
</evidence>
<evidence type="ECO:0000256" key="1">
    <source>
        <dbReference type="ARBA" id="ARBA00007261"/>
    </source>
</evidence>
<dbReference type="SUPFAM" id="SSF63411">
    <property type="entry name" value="LuxS/MPP-like metallohydrolase"/>
    <property type="match status" value="2"/>
</dbReference>
<dbReference type="GO" id="GO:0046872">
    <property type="term" value="F:metal ion binding"/>
    <property type="evidence" value="ECO:0007669"/>
    <property type="project" value="InterPro"/>
</dbReference>
<dbReference type="PANTHER" id="PTHR11851">
    <property type="entry name" value="METALLOPROTEASE"/>
    <property type="match status" value="1"/>
</dbReference>
<dbReference type="Gene3D" id="3.30.830.10">
    <property type="entry name" value="Metalloenzyme, LuxS/M16 peptidase-like"/>
    <property type="match status" value="2"/>
</dbReference>
<name>A0A0F3GXM7_9BACT</name>
<proteinExistence type="inferred from homology"/>
<reference evidence="4 5" key="1">
    <citation type="submission" date="2015-02" db="EMBL/GenBank/DDBJ databases">
        <title>Single-cell genomics of uncultivated deep-branching MTB reveals a conserved set of magnetosome genes.</title>
        <authorList>
            <person name="Kolinko S."/>
            <person name="Richter M."/>
            <person name="Glockner F.O."/>
            <person name="Brachmann A."/>
            <person name="Schuler D."/>
        </authorList>
    </citation>
    <scope>NUCLEOTIDE SEQUENCE [LARGE SCALE GENOMIC DNA]</scope>
    <source>
        <strain evidence="4">TM-1</strain>
    </source>
</reference>
<dbReference type="PANTHER" id="PTHR11851:SF49">
    <property type="entry name" value="MITOCHONDRIAL-PROCESSING PEPTIDASE SUBUNIT ALPHA"/>
    <property type="match status" value="1"/>
</dbReference>
<organism evidence="4 5">
    <name type="scientific">Candidatus Magnetobacterium bavaricum</name>
    <dbReference type="NCBI Taxonomy" id="29290"/>
    <lineage>
        <taxon>Bacteria</taxon>
        <taxon>Pseudomonadati</taxon>
        <taxon>Nitrospirota</taxon>
        <taxon>Thermodesulfovibrionia</taxon>
        <taxon>Thermodesulfovibrionales</taxon>
        <taxon>Candidatus Magnetobacteriaceae</taxon>
        <taxon>Candidatus Magnetobacterium</taxon>
    </lineage>
</organism>
<dbReference type="Pfam" id="PF05193">
    <property type="entry name" value="Peptidase_M16_C"/>
    <property type="match status" value="1"/>
</dbReference>
<dbReference type="InterPro" id="IPR050361">
    <property type="entry name" value="MPP/UQCRC_Complex"/>
</dbReference>
<dbReference type="InterPro" id="IPR011765">
    <property type="entry name" value="Pept_M16_N"/>
</dbReference>
<gene>
    <name evidence="4" type="ORF">MBAV_001189</name>
</gene>
<dbReference type="InterPro" id="IPR007863">
    <property type="entry name" value="Peptidase_M16_C"/>
</dbReference>
<evidence type="ECO:0000259" key="2">
    <source>
        <dbReference type="Pfam" id="PF00675"/>
    </source>
</evidence>